<keyword evidence="12" id="KW-0539">Nucleus</keyword>
<keyword evidence="15" id="KW-1185">Reference proteome</keyword>
<keyword evidence="12" id="KW-0963">Cytoplasm</keyword>
<comment type="similarity">
    <text evidence="12">Belongs to the carbohydrate kinase PfkB family. Ribokinase subfamily.</text>
</comment>
<feature type="binding site" evidence="12">
    <location>
        <begin position="41"/>
        <end position="45"/>
    </location>
    <ligand>
        <name>substrate</name>
    </ligand>
</feature>
<evidence type="ECO:0000259" key="13">
    <source>
        <dbReference type="Pfam" id="PF00294"/>
    </source>
</evidence>
<proteinExistence type="inferred from homology"/>
<dbReference type="AlphaFoldDB" id="A0A8H6KZZ5"/>
<dbReference type="InterPro" id="IPR011877">
    <property type="entry name" value="Ribokinase"/>
</dbReference>
<dbReference type="GO" id="GO:0046872">
    <property type="term" value="F:metal ion binding"/>
    <property type="evidence" value="ECO:0007669"/>
    <property type="project" value="UniProtKB-KW"/>
</dbReference>
<evidence type="ECO:0000256" key="8">
    <source>
        <dbReference type="ARBA" id="ARBA00022840"/>
    </source>
</evidence>
<dbReference type="InterPro" id="IPR011611">
    <property type="entry name" value="PfkB_dom"/>
</dbReference>
<dbReference type="EC" id="2.7.1.15" evidence="2 12"/>
<dbReference type="PROSITE" id="PS00584">
    <property type="entry name" value="PFKB_KINASES_2"/>
    <property type="match status" value="1"/>
</dbReference>
<evidence type="ECO:0000256" key="12">
    <source>
        <dbReference type="HAMAP-Rule" id="MF_03215"/>
    </source>
</evidence>
<dbReference type="SUPFAM" id="SSF53613">
    <property type="entry name" value="Ribokinase-like"/>
    <property type="match status" value="1"/>
</dbReference>
<dbReference type="GeneID" id="59333180"/>
<keyword evidence="8 12" id="KW-0067">ATP-binding</keyword>
<evidence type="ECO:0000256" key="10">
    <source>
        <dbReference type="ARBA" id="ARBA00022958"/>
    </source>
</evidence>
<dbReference type="InterPro" id="IPR002173">
    <property type="entry name" value="Carboh/pur_kinase_PfkB_CS"/>
</dbReference>
<evidence type="ECO:0000256" key="7">
    <source>
        <dbReference type="ARBA" id="ARBA00022777"/>
    </source>
</evidence>
<comment type="cofactor">
    <cofactor evidence="12">
        <name>Mg(2+)</name>
        <dbReference type="ChEBI" id="CHEBI:18420"/>
    </cofactor>
    <text evidence="12">Requires a divalent cation, most likely magnesium in vivo, as an electrophilic catalyst to aid phosphoryl group transfer. It is the chelate of the metal and the nucleotide that is the actual substrate.</text>
</comment>
<comment type="caution">
    <text evidence="12">Lacks conserved residue(s) required for the propagation of feature annotation.</text>
</comment>
<dbReference type="RefSeq" id="XP_037157688.1">
    <property type="nucleotide sequence ID" value="XM_037295687.1"/>
</dbReference>
<accession>A0A8H6KZZ5</accession>
<dbReference type="Gene3D" id="3.40.1190.20">
    <property type="match status" value="1"/>
</dbReference>
<evidence type="ECO:0000256" key="3">
    <source>
        <dbReference type="ARBA" id="ARBA00016943"/>
    </source>
</evidence>
<keyword evidence="10 12" id="KW-0630">Potassium</keyword>
<dbReference type="GO" id="GO:0005524">
    <property type="term" value="F:ATP binding"/>
    <property type="evidence" value="ECO:0007669"/>
    <property type="project" value="UniProtKB-UniRule"/>
</dbReference>
<feature type="binding site" evidence="12">
    <location>
        <position position="268"/>
    </location>
    <ligand>
        <name>K(+)</name>
        <dbReference type="ChEBI" id="CHEBI:29103"/>
    </ligand>
</feature>
<feature type="binding site" evidence="12">
    <location>
        <position position="270"/>
    </location>
    <ligand>
        <name>K(+)</name>
        <dbReference type="ChEBI" id="CHEBI:29103"/>
    </ligand>
</feature>
<name>A0A8H6KZZ5_9LECA</name>
<dbReference type="EMBL" id="JACCJB010000002">
    <property type="protein sequence ID" value="KAF6230431.1"/>
    <property type="molecule type" value="Genomic_DNA"/>
</dbReference>
<dbReference type="GO" id="GO:0004747">
    <property type="term" value="F:ribokinase activity"/>
    <property type="evidence" value="ECO:0007669"/>
    <property type="project" value="UniProtKB-UniRule"/>
</dbReference>
<comment type="activity regulation">
    <text evidence="12">Activated by a monovalent cation that binds near, but not in, the active site. The most likely occupant of the site in vivo is potassium. Ion binding induces a conformational change that may alter substrate affinity.</text>
</comment>
<dbReference type="HAMAP" id="MF_01987">
    <property type="entry name" value="Ribokinase"/>
    <property type="match status" value="1"/>
</dbReference>
<keyword evidence="7 12" id="KW-0418">Kinase</keyword>
<dbReference type="Proteomes" id="UP000593566">
    <property type="component" value="Unassembled WGS sequence"/>
</dbReference>
<organism evidence="14 15">
    <name type="scientific">Letharia lupina</name>
    <dbReference type="NCBI Taxonomy" id="560253"/>
    <lineage>
        <taxon>Eukaryota</taxon>
        <taxon>Fungi</taxon>
        <taxon>Dikarya</taxon>
        <taxon>Ascomycota</taxon>
        <taxon>Pezizomycotina</taxon>
        <taxon>Lecanoromycetes</taxon>
        <taxon>OSLEUM clade</taxon>
        <taxon>Lecanoromycetidae</taxon>
        <taxon>Lecanorales</taxon>
        <taxon>Lecanorineae</taxon>
        <taxon>Parmeliaceae</taxon>
        <taxon>Letharia</taxon>
    </lineage>
</organism>
<evidence type="ECO:0000256" key="6">
    <source>
        <dbReference type="ARBA" id="ARBA00022741"/>
    </source>
</evidence>
<feature type="binding site" evidence="12">
    <location>
        <position position="274"/>
    </location>
    <ligand>
        <name>substrate</name>
    </ligand>
</feature>
<dbReference type="GO" id="GO:0005634">
    <property type="term" value="C:nucleus"/>
    <property type="evidence" value="ECO:0007669"/>
    <property type="project" value="UniProtKB-SubCell"/>
</dbReference>
<evidence type="ECO:0000256" key="2">
    <source>
        <dbReference type="ARBA" id="ARBA00012035"/>
    </source>
</evidence>
<feature type="binding site" evidence="12">
    <location>
        <position position="312"/>
    </location>
    <ligand>
        <name>K(+)</name>
        <dbReference type="ChEBI" id="CHEBI:29103"/>
    </ligand>
</feature>
<feature type="domain" description="Carbohydrate kinase PfkB" evidence="13">
    <location>
        <begin position="5"/>
        <end position="321"/>
    </location>
</feature>
<protein>
    <recommendedName>
        <fullName evidence="3 12">Ribokinase</fullName>
        <shortName evidence="12">RK</shortName>
        <ecNumber evidence="2 12">2.7.1.15</ecNumber>
    </recommendedName>
</protein>
<feature type="binding site" evidence="12">
    <location>
        <begin position="241"/>
        <end position="246"/>
    </location>
    <ligand>
        <name>ATP</name>
        <dbReference type="ChEBI" id="CHEBI:30616"/>
    </ligand>
</feature>
<gene>
    <name evidence="14" type="ORF">HO133_004774</name>
</gene>
<evidence type="ECO:0000256" key="11">
    <source>
        <dbReference type="ARBA" id="ARBA00023277"/>
    </source>
</evidence>
<feature type="binding site" evidence="12">
    <location>
        <position position="205"/>
    </location>
    <ligand>
        <name>ATP</name>
        <dbReference type="ChEBI" id="CHEBI:30616"/>
    </ligand>
</feature>
<dbReference type="GO" id="GO:0019303">
    <property type="term" value="P:D-ribose catabolic process"/>
    <property type="evidence" value="ECO:0007669"/>
    <property type="project" value="UniProtKB-UniRule"/>
</dbReference>
<evidence type="ECO:0000256" key="1">
    <source>
        <dbReference type="ARBA" id="ARBA00005380"/>
    </source>
</evidence>
<feature type="binding site" evidence="12">
    <location>
        <position position="309"/>
    </location>
    <ligand>
        <name>K(+)</name>
        <dbReference type="ChEBI" id="CHEBI:29103"/>
    </ligand>
</feature>
<feature type="binding site" evidence="12">
    <location>
        <position position="161"/>
    </location>
    <ligand>
        <name>substrate</name>
    </ligand>
</feature>
<dbReference type="PANTHER" id="PTHR10584:SF166">
    <property type="entry name" value="RIBOKINASE"/>
    <property type="match status" value="1"/>
</dbReference>
<comment type="catalytic activity">
    <reaction evidence="12">
        <text>D-ribose + ATP = D-ribose 5-phosphate + ADP + H(+)</text>
        <dbReference type="Rhea" id="RHEA:13697"/>
        <dbReference type="ChEBI" id="CHEBI:15378"/>
        <dbReference type="ChEBI" id="CHEBI:30616"/>
        <dbReference type="ChEBI" id="CHEBI:47013"/>
        <dbReference type="ChEBI" id="CHEBI:78346"/>
        <dbReference type="ChEBI" id="CHEBI:456216"/>
        <dbReference type="EC" id="2.7.1.15"/>
    </reaction>
</comment>
<evidence type="ECO:0000256" key="4">
    <source>
        <dbReference type="ARBA" id="ARBA00022679"/>
    </source>
</evidence>
<evidence type="ECO:0000256" key="5">
    <source>
        <dbReference type="ARBA" id="ARBA00022723"/>
    </source>
</evidence>
<dbReference type="InterPro" id="IPR002139">
    <property type="entry name" value="Ribo/fructo_kinase"/>
</dbReference>
<dbReference type="PRINTS" id="PR00990">
    <property type="entry name" value="RIBOKINASE"/>
</dbReference>
<comment type="similarity">
    <text evidence="1">Belongs to the carbohydrate kinase pfkB family.</text>
</comment>
<feature type="active site" description="Proton acceptor" evidence="12">
    <location>
        <position position="274"/>
    </location>
</feature>
<keyword evidence="4 12" id="KW-0808">Transferase</keyword>
<feature type="binding site" evidence="12">
    <location>
        <position position="314"/>
    </location>
    <ligand>
        <name>K(+)</name>
        <dbReference type="ChEBI" id="CHEBI:29103"/>
    </ligand>
</feature>
<reference evidence="14 15" key="1">
    <citation type="journal article" date="2020" name="Genomics">
        <title>Complete, high-quality genomes from long-read metagenomic sequencing of two wolf lichen thalli reveals enigmatic genome architecture.</title>
        <authorList>
            <person name="McKenzie S.K."/>
            <person name="Walston R.F."/>
            <person name="Allen J.L."/>
        </authorList>
    </citation>
    <scope>NUCLEOTIDE SEQUENCE [LARGE SCALE GENOMIC DNA]</scope>
    <source>
        <strain evidence="14">WasteWater1</strain>
    </source>
</reference>
<keyword evidence="5 12" id="KW-0479">Metal-binding</keyword>
<sequence length="341" mass="36605">MAVHTIAIIGGLVTDLLTIADRVPDRGETITSTRFSTHHGGKGANSAVAAYRLSHNNPKNSGHTPVMGGETQVRMIGAVGADEFGPPLKEKLTASGVNTDGIRVVKDQPTGVGVVLVEEDFGENRILFHPGANYDLLPSEFTTLASLAGGVKPDLLISQLELRRETIEQVIETASREGIDVLLNPAPASYLMPRIYRMVTHLIVNETEAVMLSPSDIDRQDGWANVGNYFLRLGVKNVVVTLGAQGAYYLNESGGGYVEAEKQCIVVDTTGAGDTFVGAFAAQYIQQMNTQGWDIKLAVEYACKASARTIEHVGCLDPIPWADEVNIPRASLDADKTKDMA</sequence>
<comment type="pathway">
    <text evidence="12">Carbohydrate metabolism; D-ribose degradation; D-ribose 5-phosphate from beta-D-ribopyranose: step 2/2.</text>
</comment>
<feature type="binding site" evidence="12">
    <location>
        <begin position="273"/>
        <end position="274"/>
    </location>
    <ligand>
        <name>ATP</name>
        <dbReference type="ChEBI" id="CHEBI:30616"/>
    </ligand>
</feature>
<dbReference type="GO" id="GO:0005737">
    <property type="term" value="C:cytoplasm"/>
    <property type="evidence" value="ECO:0007669"/>
    <property type="project" value="UniProtKB-SubCell"/>
</dbReference>
<dbReference type="CDD" id="cd01174">
    <property type="entry name" value="ribokinase"/>
    <property type="match status" value="1"/>
</dbReference>
<comment type="function">
    <text evidence="12">Catalyzes the phosphorylation of ribose at O-5 in a reaction requiring ATP and magnesium. The resulting D-ribose-5-phosphate can then be used either for sythesis of nucleotides, histidine, and tryptophan, or as a component of the pentose phosphate pathway.</text>
</comment>
<keyword evidence="11 12" id="KW-0119">Carbohydrate metabolism</keyword>
<dbReference type="UniPathway" id="UPA00916">
    <property type="reaction ID" value="UER00889"/>
</dbReference>
<evidence type="ECO:0000313" key="14">
    <source>
        <dbReference type="EMBL" id="KAF6230431.1"/>
    </source>
</evidence>
<evidence type="ECO:0000256" key="9">
    <source>
        <dbReference type="ARBA" id="ARBA00022842"/>
    </source>
</evidence>
<comment type="subcellular location">
    <subcellularLocation>
        <location evidence="12">Cytoplasm</location>
    </subcellularLocation>
    <subcellularLocation>
        <location evidence="12">Nucleus</location>
    </subcellularLocation>
</comment>
<dbReference type="InterPro" id="IPR029056">
    <property type="entry name" value="Ribokinase-like"/>
</dbReference>
<comment type="caution">
    <text evidence="14">The sequence shown here is derived from an EMBL/GenBank/DDBJ whole genome shotgun (WGS) entry which is preliminary data.</text>
</comment>
<dbReference type="Pfam" id="PF00294">
    <property type="entry name" value="PfkB"/>
    <property type="match status" value="1"/>
</dbReference>
<comment type="subunit">
    <text evidence="12">Homodimer.</text>
</comment>
<feature type="binding site" evidence="12">
    <location>
        <begin position="13"/>
        <end position="15"/>
    </location>
    <ligand>
        <name>substrate</name>
    </ligand>
</feature>
<keyword evidence="9 12" id="KW-0460">Magnesium</keyword>
<keyword evidence="6 12" id="KW-0547">Nucleotide-binding</keyword>
<dbReference type="PANTHER" id="PTHR10584">
    <property type="entry name" value="SUGAR KINASE"/>
    <property type="match status" value="1"/>
</dbReference>
<evidence type="ECO:0000313" key="15">
    <source>
        <dbReference type="Proteomes" id="UP000593566"/>
    </source>
</evidence>